<reference evidence="5 6" key="1">
    <citation type="submission" date="2023-07" db="EMBL/GenBank/DDBJ databases">
        <authorList>
            <person name="Lian W.-H."/>
        </authorList>
    </citation>
    <scope>NUCLEOTIDE SEQUENCE [LARGE SCALE GENOMIC DNA]</scope>
    <source>
        <strain evidence="5 6">SYSU DXS3180</strain>
    </source>
</reference>
<evidence type="ECO:0000256" key="2">
    <source>
        <dbReference type="ARBA" id="ARBA00022676"/>
    </source>
</evidence>
<dbReference type="InterPro" id="IPR001173">
    <property type="entry name" value="Glyco_trans_2-like"/>
</dbReference>
<keyword evidence="2 5" id="KW-0328">Glycosyltransferase</keyword>
<feature type="domain" description="Glycosyltransferase 2-like" evidence="4">
    <location>
        <begin position="6"/>
        <end position="138"/>
    </location>
</feature>
<dbReference type="EC" id="2.4.-.-" evidence="5"/>
<comment type="similarity">
    <text evidence="1">Belongs to the glycosyltransferase 2 family.</text>
</comment>
<dbReference type="PANTHER" id="PTHR43179:SF12">
    <property type="entry name" value="GALACTOFURANOSYLTRANSFERASE GLFT2"/>
    <property type="match status" value="1"/>
</dbReference>
<keyword evidence="6" id="KW-1185">Reference proteome</keyword>
<gene>
    <name evidence="5" type="ORF">QTN47_20720</name>
</gene>
<protein>
    <submittedName>
        <fullName evidence="5">Glycosyltransferase</fullName>
        <ecNumber evidence="5">2.4.-.-</ecNumber>
    </submittedName>
</protein>
<accession>A0ABV3ZN92</accession>
<dbReference type="RefSeq" id="WP_369331350.1">
    <property type="nucleotide sequence ID" value="NZ_JAULBC010000007.1"/>
</dbReference>
<evidence type="ECO:0000313" key="5">
    <source>
        <dbReference type="EMBL" id="MEX6689944.1"/>
    </source>
</evidence>
<name>A0ABV3ZN92_9BACT</name>
<evidence type="ECO:0000256" key="3">
    <source>
        <dbReference type="ARBA" id="ARBA00022679"/>
    </source>
</evidence>
<evidence type="ECO:0000313" key="6">
    <source>
        <dbReference type="Proteomes" id="UP001560573"/>
    </source>
</evidence>
<comment type="caution">
    <text evidence="5">The sequence shown here is derived from an EMBL/GenBank/DDBJ whole genome shotgun (WGS) entry which is preliminary data.</text>
</comment>
<dbReference type="Proteomes" id="UP001560573">
    <property type="component" value="Unassembled WGS sequence"/>
</dbReference>
<proteinExistence type="inferred from homology"/>
<sequence>MRQEITVVIPVYGQWQLVQRNIDSLLTYEKENIKEIIIIDDCSKEPNTCTINDGRIKIFKTPVNLGYTGTVNFGLKKVRTDIIVLLDSDAYVKNAFIEKLLAYYDDKTVGCVGFATTDDDGYETGSHQYEPTVAGLVMGQAMEFKFSFLRSSKNILPYSCAVSFRRSCLEDLNYFDDTLFKVLEADNDLCMRIHRSKWKLLFTKDIVICHKGGNSYKIDSERVLLFYQSRWNLLKKHRQIKSPAFVKRMMQLRVLIEIVVLKLLVLTSNSRQAYQDKLNGRKLLLKQIALYN</sequence>
<keyword evidence="3 5" id="KW-0808">Transferase</keyword>
<dbReference type="EMBL" id="JAULBC010000007">
    <property type="protein sequence ID" value="MEX6689944.1"/>
    <property type="molecule type" value="Genomic_DNA"/>
</dbReference>
<evidence type="ECO:0000256" key="1">
    <source>
        <dbReference type="ARBA" id="ARBA00006739"/>
    </source>
</evidence>
<dbReference type="PANTHER" id="PTHR43179">
    <property type="entry name" value="RHAMNOSYLTRANSFERASE WBBL"/>
    <property type="match status" value="1"/>
</dbReference>
<dbReference type="InterPro" id="IPR029044">
    <property type="entry name" value="Nucleotide-diphossugar_trans"/>
</dbReference>
<organism evidence="5 6">
    <name type="scientific">Danxiaibacter flavus</name>
    <dbReference type="NCBI Taxonomy" id="3049108"/>
    <lineage>
        <taxon>Bacteria</taxon>
        <taxon>Pseudomonadati</taxon>
        <taxon>Bacteroidota</taxon>
        <taxon>Chitinophagia</taxon>
        <taxon>Chitinophagales</taxon>
        <taxon>Chitinophagaceae</taxon>
        <taxon>Danxiaibacter</taxon>
    </lineage>
</organism>
<dbReference type="Pfam" id="PF00535">
    <property type="entry name" value="Glycos_transf_2"/>
    <property type="match status" value="1"/>
</dbReference>
<dbReference type="GO" id="GO:0016757">
    <property type="term" value="F:glycosyltransferase activity"/>
    <property type="evidence" value="ECO:0007669"/>
    <property type="project" value="UniProtKB-KW"/>
</dbReference>
<dbReference type="SUPFAM" id="SSF53448">
    <property type="entry name" value="Nucleotide-diphospho-sugar transferases"/>
    <property type="match status" value="1"/>
</dbReference>
<dbReference type="Gene3D" id="3.90.550.10">
    <property type="entry name" value="Spore Coat Polysaccharide Biosynthesis Protein SpsA, Chain A"/>
    <property type="match status" value="1"/>
</dbReference>
<evidence type="ECO:0000259" key="4">
    <source>
        <dbReference type="Pfam" id="PF00535"/>
    </source>
</evidence>